<dbReference type="OrthoDB" id="6381026at2759"/>
<organism evidence="1 2">
    <name type="scientific">Phaedon cochleariae</name>
    <name type="common">Mustard beetle</name>
    <dbReference type="NCBI Taxonomy" id="80249"/>
    <lineage>
        <taxon>Eukaryota</taxon>
        <taxon>Metazoa</taxon>
        <taxon>Ecdysozoa</taxon>
        <taxon>Arthropoda</taxon>
        <taxon>Hexapoda</taxon>
        <taxon>Insecta</taxon>
        <taxon>Pterygota</taxon>
        <taxon>Neoptera</taxon>
        <taxon>Endopterygota</taxon>
        <taxon>Coleoptera</taxon>
        <taxon>Polyphaga</taxon>
        <taxon>Cucujiformia</taxon>
        <taxon>Chrysomeloidea</taxon>
        <taxon>Chrysomelidae</taxon>
        <taxon>Chrysomelinae</taxon>
        <taxon>Chrysomelini</taxon>
        <taxon>Phaedon</taxon>
    </lineage>
</organism>
<dbReference type="EMBL" id="OU896718">
    <property type="protein sequence ID" value="CAG9815505.1"/>
    <property type="molecule type" value="Genomic_DNA"/>
</dbReference>
<reference evidence="1" key="1">
    <citation type="submission" date="2022-01" db="EMBL/GenBank/DDBJ databases">
        <authorList>
            <person name="King R."/>
        </authorList>
    </citation>
    <scope>NUCLEOTIDE SEQUENCE</scope>
</reference>
<gene>
    <name evidence="1" type="ORF">PHAECO_LOCUS3228</name>
</gene>
<sequence>MDRELRRKNLIIKGVKDEESGNREETKEDKRKVMGKIRVNVNMETEVDEMRRLGRYEGRKQRPILIKLITGNKKMQILQQSRELKGSNI</sequence>
<evidence type="ECO:0000313" key="1">
    <source>
        <dbReference type="EMBL" id="CAG9815505.1"/>
    </source>
</evidence>
<dbReference type="Gene3D" id="3.30.70.1820">
    <property type="entry name" value="L1 transposable element, RRM domain"/>
    <property type="match status" value="1"/>
</dbReference>
<dbReference type="Proteomes" id="UP001153737">
    <property type="component" value="Chromosome 12"/>
</dbReference>
<keyword evidence="2" id="KW-1185">Reference proteome</keyword>
<reference evidence="1" key="2">
    <citation type="submission" date="2022-10" db="EMBL/GenBank/DDBJ databases">
        <authorList>
            <consortium name="ENA_rothamsted_submissions"/>
            <consortium name="culmorum"/>
            <person name="King R."/>
        </authorList>
    </citation>
    <scope>NUCLEOTIDE SEQUENCE</scope>
</reference>
<evidence type="ECO:0000313" key="2">
    <source>
        <dbReference type="Proteomes" id="UP001153737"/>
    </source>
</evidence>
<accession>A0A9N9X3C5</accession>
<name>A0A9N9X3C5_PHACE</name>
<protein>
    <submittedName>
        <fullName evidence="1">Uncharacterized protein</fullName>
    </submittedName>
</protein>
<dbReference type="AlphaFoldDB" id="A0A9N9X3C5"/>
<proteinExistence type="predicted"/>